<dbReference type="Gene3D" id="3.40.50.10540">
    <property type="entry name" value="Crotonobetainyl-coa:carnitine coa-transferase, domain 1"/>
    <property type="match status" value="1"/>
</dbReference>
<dbReference type="Pfam" id="PF02515">
    <property type="entry name" value="CoA_transf_3"/>
    <property type="match status" value="1"/>
</dbReference>
<dbReference type="SUPFAM" id="SSF89796">
    <property type="entry name" value="CoA-transferase family III (CaiB/BaiF)"/>
    <property type="match status" value="1"/>
</dbReference>
<dbReference type="PANTHER" id="PTHR48228:SF5">
    <property type="entry name" value="ALPHA-METHYLACYL-COA RACEMASE"/>
    <property type="match status" value="1"/>
</dbReference>
<dbReference type="EMBL" id="CAFBMC010000049">
    <property type="protein sequence ID" value="CAB4901443.1"/>
    <property type="molecule type" value="Genomic_DNA"/>
</dbReference>
<dbReference type="GO" id="GO:0003824">
    <property type="term" value="F:catalytic activity"/>
    <property type="evidence" value="ECO:0007669"/>
    <property type="project" value="InterPro"/>
</dbReference>
<dbReference type="PANTHER" id="PTHR48228">
    <property type="entry name" value="SUCCINYL-COA--D-CITRAMALATE COA-TRANSFERASE"/>
    <property type="match status" value="1"/>
</dbReference>
<evidence type="ECO:0000313" key="1">
    <source>
        <dbReference type="EMBL" id="CAB4901443.1"/>
    </source>
</evidence>
<dbReference type="InterPro" id="IPR023606">
    <property type="entry name" value="CoA-Trfase_III_dom_1_sf"/>
</dbReference>
<protein>
    <submittedName>
        <fullName evidence="1">Unannotated protein</fullName>
    </submittedName>
</protein>
<gene>
    <name evidence="1" type="ORF">UFOPK3495_00979</name>
</gene>
<dbReference type="InterPro" id="IPR003673">
    <property type="entry name" value="CoA-Trfase_fam_III"/>
</dbReference>
<name>A0A6J7GB89_9ZZZZ</name>
<dbReference type="AlphaFoldDB" id="A0A6J7GB89"/>
<sequence length="392" mass="42585">MSGALQGIKILDLTWGVAGPLGVLMLAEQGADVVKIEPPGGDPFRNMPGAPVWLRSRQSVVLDLKHDLGREALLTLIETADVIVESFSPGTMDALGLSYEVVSKRNPKIIYASLQAYPQGHRYENRPGWDALVQARSGAQFEQPAWRPGPAHLHMQIPSMGAFYLLATAILAALYAREDMGRGQHVRTSLFQGVLAYTTMLWQDVENLKGPDSLIMAKTSPPGVHQLSIYECINGEYMHAGVNVGRVATSTMEEILGLEPVDPARYMSDMPYRQQHVTKLRAAFIMRDRQELCKEFFEVGIGADPILSPVEMYSYPQFRANDMAVQVDDPELGSMTQVGIPAVLIGTPGAVQGPRPKAGANTREVLTNAGFSSSHIDQLVAATQSASSNAGE</sequence>
<reference evidence="1" key="1">
    <citation type="submission" date="2020-05" db="EMBL/GenBank/DDBJ databases">
        <authorList>
            <person name="Chiriac C."/>
            <person name="Salcher M."/>
            <person name="Ghai R."/>
            <person name="Kavagutti S V."/>
        </authorList>
    </citation>
    <scope>NUCLEOTIDE SEQUENCE</scope>
</reference>
<proteinExistence type="predicted"/>
<dbReference type="InterPro" id="IPR050509">
    <property type="entry name" value="CoA-transferase_III"/>
</dbReference>
<accession>A0A6J7GB89</accession>
<organism evidence="1">
    <name type="scientific">freshwater metagenome</name>
    <dbReference type="NCBI Taxonomy" id="449393"/>
    <lineage>
        <taxon>unclassified sequences</taxon>
        <taxon>metagenomes</taxon>
        <taxon>ecological metagenomes</taxon>
    </lineage>
</organism>